<comment type="caution">
    <text evidence="3">The sequence shown here is derived from an EMBL/GenBank/DDBJ whole genome shotgun (WGS) entry which is preliminary data.</text>
</comment>
<dbReference type="InterPro" id="IPR029063">
    <property type="entry name" value="SAM-dependent_MTases_sf"/>
</dbReference>
<evidence type="ECO:0000313" key="3">
    <source>
        <dbReference type="EMBL" id="MDT0635079.1"/>
    </source>
</evidence>
<dbReference type="CDD" id="cd16403">
    <property type="entry name" value="ParB_N_like_MT"/>
    <property type="match status" value="1"/>
</dbReference>
<sequence>MKQPEQLEHIPIDALVPYARNARTHSADQVSQIAASMREYGFTNPVLIDAEDGIIAGHGRVLAAQKLGVKQVPCIRLGHLSETQKRAYVLADNQLALNAGWDEDLLKLEVGDLADMEYDLSLLGFEEDRLEELLAPEPTGGEDDEAADQVPERPVDPVTVSGDLWRLGRHRIICGDSTSAEVVTRLLGEVCPHLMVTDPPYGVSYDADWRNQAARKSDGMGNRALGAGAVGKVENDDRCDWREAWALFPGDVAYVWHAGRYAGEVQDSLNACDFEIRCQVIWAKSRFAISRGHYHWQHEPCWYAVRKGRTGHWGGGTRPVNIVADRPQQIGDGPQHTKAGGMYAPAC</sequence>
<dbReference type="Proteomes" id="UP001251857">
    <property type="component" value="Unassembled WGS sequence"/>
</dbReference>
<reference evidence="3 4" key="1">
    <citation type="submission" date="2023-09" db="EMBL/GenBank/DDBJ databases">
        <authorList>
            <person name="Rey-Velasco X."/>
        </authorList>
    </citation>
    <scope>NUCLEOTIDE SEQUENCE [LARGE SCALE GENOMIC DNA]</scope>
    <source>
        <strain evidence="3 4">W335</strain>
    </source>
</reference>
<dbReference type="InterPro" id="IPR036086">
    <property type="entry name" value="ParB/Sulfiredoxin_sf"/>
</dbReference>
<dbReference type="EMBL" id="JAVRIB010000008">
    <property type="protein sequence ID" value="MDT0635079.1"/>
    <property type="molecule type" value="Genomic_DNA"/>
</dbReference>
<accession>A0ABU3C0L1</accession>
<evidence type="ECO:0000313" key="4">
    <source>
        <dbReference type="Proteomes" id="UP001251857"/>
    </source>
</evidence>
<keyword evidence="4" id="KW-1185">Reference proteome</keyword>
<dbReference type="InterPro" id="IPR003115">
    <property type="entry name" value="ParB_N"/>
</dbReference>
<dbReference type="SUPFAM" id="SSF110849">
    <property type="entry name" value="ParB/Sulfiredoxin"/>
    <property type="match status" value="1"/>
</dbReference>
<organism evidence="3 4">
    <name type="scientific">Spectribacter hydrogenoxidans</name>
    <dbReference type="NCBI Taxonomy" id="3075608"/>
    <lineage>
        <taxon>Bacteria</taxon>
        <taxon>Pseudomonadati</taxon>
        <taxon>Pseudomonadota</taxon>
        <taxon>Gammaproteobacteria</taxon>
        <taxon>Salinisphaerales</taxon>
        <taxon>Salinisphaeraceae</taxon>
        <taxon>Spectribacter</taxon>
    </lineage>
</organism>
<dbReference type="SUPFAM" id="SSF53335">
    <property type="entry name" value="S-adenosyl-L-methionine-dependent methyltransferases"/>
    <property type="match status" value="1"/>
</dbReference>
<dbReference type="InterPro" id="IPR050336">
    <property type="entry name" value="Chromosome_partition/occlusion"/>
</dbReference>
<dbReference type="PANTHER" id="PTHR33375:SF1">
    <property type="entry name" value="CHROMOSOME-PARTITIONING PROTEIN PARB-RELATED"/>
    <property type="match status" value="1"/>
</dbReference>
<dbReference type="Gene3D" id="3.90.1530.10">
    <property type="entry name" value="Conserved hypothetical protein from pyrococcus furiosus pfu- 392566-001, ParB domain"/>
    <property type="match status" value="1"/>
</dbReference>
<evidence type="ECO:0000256" key="1">
    <source>
        <dbReference type="SAM" id="MobiDB-lite"/>
    </source>
</evidence>
<name>A0ABU3C0L1_9GAMM</name>
<gene>
    <name evidence="3" type="ORF">RM532_08915</name>
</gene>
<dbReference type="SMART" id="SM00470">
    <property type="entry name" value="ParB"/>
    <property type="match status" value="1"/>
</dbReference>
<dbReference type="PANTHER" id="PTHR33375">
    <property type="entry name" value="CHROMOSOME-PARTITIONING PROTEIN PARB-RELATED"/>
    <property type="match status" value="1"/>
</dbReference>
<feature type="region of interest" description="Disordered" evidence="1">
    <location>
        <begin position="136"/>
        <end position="155"/>
    </location>
</feature>
<dbReference type="Pfam" id="PF02195">
    <property type="entry name" value="ParB_N"/>
    <property type="match status" value="1"/>
</dbReference>
<evidence type="ECO:0000259" key="2">
    <source>
        <dbReference type="SMART" id="SM00470"/>
    </source>
</evidence>
<feature type="domain" description="ParB-like N-terminal" evidence="2">
    <location>
        <begin position="8"/>
        <end position="93"/>
    </location>
</feature>
<proteinExistence type="predicted"/>
<protein>
    <submittedName>
        <fullName evidence="3">ParB N-terminal domain-containing protein</fullName>
    </submittedName>
</protein>
<dbReference type="Gene3D" id="3.40.50.150">
    <property type="entry name" value="Vaccinia Virus protein VP39"/>
    <property type="match status" value="1"/>
</dbReference>